<dbReference type="EMBL" id="JOKJ01000020">
    <property type="protein sequence ID" value="KEQ05373.1"/>
    <property type="molecule type" value="Genomic_DNA"/>
</dbReference>
<proteinExistence type="inferred from homology"/>
<dbReference type="OrthoDB" id="9792858at2"/>
<accession>A0A922TAE4</accession>
<keyword evidence="5" id="KW-1185">Reference proteome</keyword>
<dbReference type="GO" id="GO:0010181">
    <property type="term" value="F:FMN binding"/>
    <property type="evidence" value="ECO:0007669"/>
    <property type="project" value="InterPro"/>
</dbReference>
<sequence>MTSTTDSTVSPEMLIVPEQGDQRAYRNALGSFTTGVTVVTAMADQGPIGMTVNSFASVSLDPPLVLWSPAKSSTKHALFTAATHFAVHVLGAEQDELCRAFSRGGSAFADLPWTLNTEGTPILPGTIARFECRRADAHDAGDHTIILGRVLRVALRDGEPLCFSRGMFGRFAERR</sequence>
<evidence type="ECO:0000256" key="2">
    <source>
        <dbReference type="ARBA" id="ARBA00023002"/>
    </source>
</evidence>
<dbReference type="Pfam" id="PF01613">
    <property type="entry name" value="Flavin_Reduct"/>
    <property type="match status" value="1"/>
</dbReference>
<feature type="domain" description="Flavin reductase like" evidence="3">
    <location>
        <begin position="29"/>
        <end position="170"/>
    </location>
</feature>
<evidence type="ECO:0000313" key="5">
    <source>
        <dbReference type="Proteomes" id="UP000052167"/>
    </source>
</evidence>
<evidence type="ECO:0000313" key="4">
    <source>
        <dbReference type="EMBL" id="KEQ05373.1"/>
    </source>
</evidence>
<evidence type="ECO:0000259" key="3">
    <source>
        <dbReference type="SMART" id="SM00903"/>
    </source>
</evidence>
<dbReference type="RefSeq" id="WP_037162670.1">
    <property type="nucleotide sequence ID" value="NZ_CAJXID010000020.1"/>
</dbReference>
<dbReference type="InterPro" id="IPR050268">
    <property type="entry name" value="NADH-dep_flavin_reductase"/>
</dbReference>
<gene>
    <name evidence="4" type="ORF">GV68_11000</name>
</gene>
<dbReference type="InterPro" id="IPR012349">
    <property type="entry name" value="Split_barrel_FMN-bd"/>
</dbReference>
<organism evidence="4 5">
    <name type="scientific">Pseudorhizobium pelagicum</name>
    <dbReference type="NCBI Taxonomy" id="1509405"/>
    <lineage>
        <taxon>Bacteria</taxon>
        <taxon>Pseudomonadati</taxon>
        <taxon>Pseudomonadota</taxon>
        <taxon>Alphaproteobacteria</taxon>
        <taxon>Hyphomicrobiales</taxon>
        <taxon>Rhizobiaceae</taxon>
        <taxon>Rhizobium/Agrobacterium group</taxon>
        <taxon>Pseudorhizobium</taxon>
    </lineage>
</organism>
<protein>
    <submittedName>
        <fullName evidence="4">Flavin oxidoreductase</fullName>
    </submittedName>
</protein>
<dbReference type="PANTHER" id="PTHR30466">
    <property type="entry name" value="FLAVIN REDUCTASE"/>
    <property type="match status" value="1"/>
</dbReference>
<reference evidence="4 5" key="1">
    <citation type="submission" date="2014-06" db="EMBL/GenBank/DDBJ databases">
        <title>Rhizobium pelagicum/R2-400B4.</title>
        <authorList>
            <person name="Kimes N.E."/>
            <person name="Lopez-Perez M."/>
        </authorList>
    </citation>
    <scope>NUCLEOTIDE SEQUENCE [LARGE SCALE GENOMIC DNA]</scope>
    <source>
        <strain evidence="4 5">R2-400B4</strain>
    </source>
</reference>
<name>A0A922TAE4_9HYPH</name>
<dbReference type="InterPro" id="IPR002563">
    <property type="entry name" value="Flavin_Rdtase-like_dom"/>
</dbReference>
<keyword evidence="2" id="KW-0560">Oxidoreductase</keyword>
<dbReference type="Gene3D" id="2.30.110.10">
    <property type="entry name" value="Electron Transport, Fmn-binding Protein, Chain A"/>
    <property type="match status" value="1"/>
</dbReference>
<dbReference type="SUPFAM" id="SSF50475">
    <property type="entry name" value="FMN-binding split barrel"/>
    <property type="match status" value="1"/>
</dbReference>
<dbReference type="SMART" id="SM00903">
    <property type="entry name" value="Flavin_Reduct"/>
    <property type="match status" value="1"/>
</dbReference>
<dbReference type="PANTHER" id="PTHR30466:SF11">
    <property type="entry name" value="FLAVIN-DEPENDENT MONOOXYGENASE, REDUCTASE SUBUNIT HSAB"/>
    <property type="match status" value="1"/>
</dbReference>
<comment type="caution">
    <text evidence="4">The sequence shown here is derived from an EMBL/GenBank/DDBJ whole genome shotgun (WGS) entry which is preliminary data.</text>
</comment>
<evidence type="ECO:0000256" key="1">
    <source>
        <dbReference type="ARBA" id="ARBA00008898"/>
    </source>
</evidence>
<dbReference type="AlphaFoldDB" id="A0A922TAE4"/>
<dbReference type="Proteomes" id="UP000052167">
    <property type="component" value="Unassembled WGS sequence"/>
</dbReference>
<dbReference type="GO" id="GO:0042602">
    <property type="term" value="F:riboflavin reductase (NADPH) activity"/>
    <property type="evidence" value="ECO:0007669"/>
    <property type="project" value="TreeGrafter"/>
</dbReference>
<comment type="similarity">
    <text evidence="1">Belongs to the non-flavoprotein flavin reductase family.</text>
</comment>